<dbReference type="AlphaFoldDB" id="A0A0R2U0L2"/>
<reference evidence="1 2" key="1">
    <citation type="submission" date="2015-10" db="EMBL/GenBank/DDBJ databases">
        <title>Metagenome-Assembled Genomes uncover a global brackish microbiome.</title>
        <authorList>
            <person name="Hugerth L.W."/>
            <person name="Larsson J."/>
            <person name="Alneberg J."/>
            <person name="Lindh M.V."/>
            <person name="Legrand C."/>
            <person name="Pinhassi J."/>
            <person name="Andersson A.F."/>
        </authorList>
    </citation>
    <scope>NUCLEOTIDE SEQUENCE [LARGE SCALE GENOMIC DNA]</scope>
    <source>
        <strain evidence="1">BACL26 MAG-121220-bin70</strain>
    </source>
</reference>
<dbReference type="PANTHER" id="PTHR45458">
    <property type="entry name" value="SHORT-CHAIN DEHYDROGENASE/REDUCTASE SDR"/>
    <property type="match status" value="1"/>
</dbReference>
<dbReference type="InterPro" id="IPR002347">
    <property type="entry name" value="SDR_fam"/>
</dbReference>
<dbReference type="PANTHER" id="PTHR45458:SF3">
    <property type="entry name" value="CHAIN DEHYDROGENASE (ATSC), PUTATIVE-RELATED"/>
    <property type="match status" value="1"/>
</dbReference>
<sequence length="186" mass="20523">NELSMSGVVDQLQEQASNIGRVCICHGLLHSETIWPEKRLEDINATSMHEIFQSNTVVPALWLKLLFKVLKGQEPCVVATMSARVGSIGDNRMGGWHSYRASKSALNMVLQNMAIEYARRAKNVKLIAFHPGTTDTALSKPFQAAVPSGKLFSPAFVAARLAQLMDNAELDGQLSYIDWDGQPIPW</sequence>
<accession>A0A0R2U0L2</accession>
<dbReference type="InterPro" id="IPR052184">
    <property type="entry name" value="SDR_enzymes"/>
</dbReference>
<dbReference type="Proteomes" id="UP000051213">
    <property type="component" value="Unassembled WGS sequence"/>
</dbReference>
<dbReference type="PRINTS" id="PR00081">
    <property type="entry name" value="GDHRDH"/>
</dbReference>
<evidence type="ECO:0000313" key="1">
    <source>
        <dbReference type="EMBL" id="KRO92879.1"/>
    </source>
</evidence>
<dbReference type="Pfam" id="PF00106">
    <property type="entry name" value="adh_short"/>
    <property type="match status" value="1"/>
</dbReference>
<dbReference type="InterPro" id="IPR036291">
    <property type="entry name" value="NAD(P)-bd_dom_sf"/>
</dbReference>
<comment type="caution">
    <text evidence="1">The sequence shown here is derived from an EMBL/GenBank/DDBJ whole genome shotgun (WGS) entry which is preliminary data.</text>
</comment>
<dbReference type="Gene3D" id="3.40.50.720">
    <property type="entry name" value="NAD(P)-binding Rossmann-like Domain"/>
    <property type="match status" value="1"/>
</dbReference>
<evidence type="ECO:0000313" key="2">
    <source>
        <dbReference type="Proteomes" id="UP000051213"/>
    </source>
</evidence>
<dbReference type="SUPFAM" id="SSF51735">
    <property type="entry name" value="NAD(P)-binding Rossmann-fold domains"/>
    <property type="match status" value="1"/>
</dbReference>
<name>A0A0R2U0L2_9GAMM</name>
<dbReference type="EMBL" id="LICA01000296">
    <property type="protein sequence ID" value="KRO92879.1"/>
    <property type="molecule type" value="Genomic_DNA"/>
</dbReference>
<organism evidence="1 2">
    <name type="scientific">SAR92 bacterium BACL26 MAG-121220-bin70</name>
    <dbReference type="NCBI Taxonomy" id="1655626"/>
    <lineage>
        <taxon>Bacteria</taxon>
        <taxon>Pseudomonadati</taxon>
        <taxon>Pseudomonadota</taxon>
        <taxon>Gammaproteobacteria</taxon>
        <taxon>Cellvibrionales</taxon>
        <taxon>Porticoccaceae</taxon>
        <taxon>SAR92 clade</taxon>
    </lineage>
</organism>
<gene>
    <name evidence="1" type="ORF">ABS24_00610</name>
</gene>
<dbReference type="GO" id="GO:0016616">
    <property type="term" value="F:oxidoreductase activity, acting on the CH-OH group of donors, NAD or NADP as acceptor"/>
    <property type="evidence" value="ECO:0007669"/>
    <property type="project" value="TreeGrafter"/>
</dbReference>
<protein>
    <submittedName>
        <fullName evidence="1">Short-chain dehydrogenase</fullName>
    </submittedName>
</protein>
<feature type="non-terminal residue" evidence="1">
    <location>
        <position position="1"/>
    </location>
</feature>
<proteinExistence type="predicted"/>